<reference evidence="5 6" key="1">
    <citation type="journal article" date="2015" name="Genome Biol.">
        <title>Comparative genomics of Steinernema reveals deeply conserved gene regulatory networks.</title>
        <authorList>
            <person name="Dillman A.R."/>
            <person name="Macchietto M."/>
            <person name="Porter C.F."/>
            <person name="Rogers A."/>
            <person name="Williams B."/>
            <person name="Antoshechkin I."/>
            <person name="Lee M.M."/>
            <person name="Goodwin Z."/>
            <person name="Lu X."/>
            <person name="Lewis E.E."/>
            <person name="Goodrich-Blair H."/>
            <person name="Stock S.P."/>
            <person name="Adams B.J."/>
            <person name="Sternberg P.W."/>
            <person name="Mortazavi A."/>
        </authorList>
    </citation>
    <scope>NUCLEOTIDE SEQUENCE [LARGE SCALE GENOMIC DNA]</scope>
    <source>
        <strain evidence="5 6">ALL</strain>
    </source>
</reference>
<keyword evidence="6" id="KW-1185">Reference proteome</keyword>
<evidence type="ECO:0000256" key="2">
    <source>
        <dbReference type="ARBA" id="ARBA00022670"/>
    </source>
</evidence>
<evidence type="ECO:0000256" key="1">
    <source>
        <dbReference type="ARBA" id="ARBA00005234"/>
    </source>
</evidence>
<dbReference type="AlphaFoldDB" id="A0A4U5LY88"/>
<name>A0A4U5LY88_STECR</name>
<proteinExistence type="inferred from homology"/>
<keyword evidence="3" id="KW-0378">Hydrolase</keyword>
<comment type="similarity">
    <text evidence="1">Belongs to the peptidase C48 family.</text>
</comment>
<evidence type="ECO:0000256" key="3">
    <source>
        <dbReference type="ARBA" id="ARBA00022801"/>
    </source>
</evidence>
<comment type="caution">
    <text evidence="5">The sequence shown here is derived from an EMBL/GenBank/DDBJ whole genome shotgun (WGS) entry which is preliminary data.</text>
</comment>
<evidence type="ECO:0000313" key="5">
    <source>
        <dbReference type="EMBL" id="TKR61226.1"/>
    </source>
</evidence>
<sequence length="209" mass="24211">MTVDPIVWNEQKYNLEKHGVPVSRGDVNDSPMILIPIFVDAHWIMCVFDISEGMIVYFDTMKNAMDKLLVKKLLKIANMLVDSYNVLENEKRPDLRVRQASSRVFQEQEDEDSCGPLACMIAKSVINAEPLHFTMDQILQWRNETYNMMCLVDPPPLPPRKKQRSPKDTEVVKKAKVSFETSIFLRSSEQYCRGEGNERKKQLPVVKEF</sequence>
<organism evidence="5 6">
    <name type="scientific">Steinernema carpocapsae</name>
    <name type="common">Entomopathogenic nematode</name>
    <dbReference type="NCBI Taxonomy" id="34508"/>
    <lineage>
        <taxon>Eukaryota</taxon>
        <taxon>Metazoa</taxon>
        <taxon>Ecdysozoa</taxon>
        <taxon>Nematoda</taxon>
        <taxon>Chromadorea</taxon>
        <taxon>Rhabditida</taxon>
        <taxon>Tylenchina</taxon>
        <taxon>Panagrolaimomorpha</taxon>
        <taxon>Strongyloidoidea</taxon>
        <taxon>Steinernematidae</taxon>
        <taxon>Steinernema</taxon>
    </lineage>
</organism>
<evidence type="ECO:0000259" key="4">
    <source>
        <dbReference type="PROSITE" id="PS50600"/>
    </source>
</evidence>
<keyword evidence="2" id="KW-0645">Protease</keyword>
<evidence type="ECO:0000313" key="6">
    <source>
        <dbReference type="Proteomes" id="UP000298663"/>
    </source>
</evidence>
<dbReference type="PROSITE" id="PS50600">
    <property type="entry name" value="ULP_PROTEASE"/>
    <property type="match status" value="1"/>
</dbReference>
<dbReference type="OrthoDB" id="10467348at2759"/>
<dbReference type="EMBL" id="AZBU02000011">
    <property type="protein sequence ID" value="TKR61226.1"/>
    <property type="molecule type" value="Genomic_DNA"/>
</dbReference>
<gene>
    <name evidence="5" type="ORF">L596_028366</name>
</gene>
<dbReference type="SUPFAM" id="SSF54001">
    <property type="entry name" value="Cysteine proteinases"/>
    <property type="match status" value="1"/>
</dbReference>
<dbReference type="GO" id="GO:0008234">
    <property type="term" value="F:cysteine-type peptidase activity"/>
    <property type="evidence" value="ECO:0007669"/>
    <property type="project" value="InterPro"/>
</dbReference>
<dbReference type="InterPro" id="IPR003653">
    <property type="entry name" value="Peptidase_C48_C"/>
</dbReference>
<dbReference type="GO" id="GO:0006508">
    <property type="term" value="P:proteolysis"/>
    <property type="evidence" value="ECO:0007669"/>
    <property type="project" value="UniProtKB-KW"/>
</dbReference>
<reference evidence="5 6" key="2">
    <citation type="journal article" date="2019" name="G3 (Bethesda)">
        <title>Hybrid Assembly of the Genome of the Entomopathogenic Nematode Steinernema carpocapsae Identifies the X-Chromosome.</title>
        <authorList>
            <person name="Serra L."/>
            <person name="Macchietto M."/>
            <person name="Macias-Munoz A."/>
            <person name="McGill C.J."/>
            <person name="Rodriguez I.M."/>
            <person name="Rodriguez B."/>
            <person name="Murad R."/>
            <person name="Mortazavi A."/>
        </authorList>
    </citation>
    <scope>NUCLEOTIDE SEQUENCE [LARGE SCALE GENOMIC DNA]</scope>
    <source>
        <strain evidence="5 6">ALL</strain>
    </source>
</reference>
<dbReference type="InterPro" id="IPR038765">
    <property type="entry name" value="Papain-like_cys_pep_sf"/>
</dbReference>
<feature type="domain" description="Ubiquitin-like protease family profile" evidence="4">
    <location>
        <begin position="1"/>
        <end position="125"/>
    </location>
</feature>
<accession>A0A4U5LY88</accession>
<protein>
    <recommendedName>
        <fullName evidence="4">Ubiquitin-like protease family profile domain-containing protein</fullName>
    </recommendedName>
</protein>
<dbReference type="Gene3D" id="3.40.395.10">
    <property type="entry name" value="Adenoviral Proteinase, Chain A"/>
    <property type="match status" value="1"/>
</dbReference>
<dbReference type="Proteomes" id="UP000298663">
    <property type="component" value="Unassembled WGS sequence"/>
</dbReference>
<dbReference type="Pfam" id="PF02902">
    <property type="entry name" value="Peptidase_C48"/>
    <property type="match status" value="1"/>
</dbReference>